<evidence type="ECO:0000259" key="1">
    <source>
        <dbReference type="Pfam" id="PF01966"/>
    </source>
</evidence>
<evidence type="ECO:0000313" key="2">
    <source>
        <dbReference type="EMBL" id="NPE24348.1"/>
    </source>
</evidence>
<dbReference type="Gene3D" id="1.10.3210.10">
    <property type="entry name" value="Hypothetical protein af1432"/>
    <property type="match status" value="1"/>
</dbReference>
<dbReference type="Pfam" id="PF01966">
    <property type="entry name" value="HD"/>
    <property type="match status" value="1"/>
</dbReference>
<dbReference type="SUPFAM" id="SSF109604">
    <property type="entry name" value="HD-domain/PDEase-like"/>
    <property type="match status" value="1"/>
</dbReference>
<organism evidence="2 3">
    <name type="scientific">Xylanibacter caecicola</name>
    <dbReference type="NCBI Taxonomy" id="2736294"/>
    <lineage>
        <taxon>Bacteria</taxon>
        <taxon>Pseudomonadati</taxon>
        <taxon>Bacteroidota</taxon>
        <taxon>Bacteroidia</taxon>
        <taxon>Bacteroidales</taxon>
        <taxon>Prevotellaceae</taxon>
        <taxon>Xylanibacter</taxon>
    </lineage>
</organism>
<name>A0ABX2B1Q3_9BACT</name>
<dbReference type="Proteomes" id="UP000820977">
    <property type="component" value="Unassembled WGS sequence"/>
</dbReference>
<protein>
    <submittedName>
        <fullName evidence="2">HD domain-containing protein</fullName>
    </submittedName>
</protein>
<evidence type="ECO:0000313" key="3">
    <source>
        <dbReference type="Proteomes" id="UP000820977"/>
    </source>
</evidence>
<dbReference type="CDD" id="cd00077">
    <property type="entry name" value="HDc"/>
    <property type="match status" value="1"/>
</dbReference>
<comment type="caution">
    <text evidence="2">The sequence shown here is derived from an EMBL/GenBank/DDBJ whole genome shotgun (WGS) entry which is preliminary data.</text>
</comment>
<proteinExistence type="predicted"/>
<keyword evidence="3" id="KW-1185">Reference proteome</keyword>
<sequence length="203" mass="22652">MSMYMKDEFVSLLRSTGRTGVDAVIGYLEKSGFFDAPASVQRHLSRNGGLLEHSLNVCRVALKLREAMTVLKPGVEGRLPEDSVIIASLLHDVCKSNIYHKTTKYRKNVQGRWEPYEGYEVDYSRFPVGHGEKSVIMLLRLGLELTNDEIVAIRWHMSAWNLAFQSYEDKCNISAAAEGYPLLALIQAADGLAANMLESGINN</sequence>
<feature type="domain" description="HD" evidence="1">
    <location>
        <begin position="51"/>
        <end position="194"/>
    </location>
</feature>
<gene>
    <name evidence="2" type="ORF">HPS54_02235</name>
</gene>
<accession>A0ABX2B1Q3</accession>
<dbReference type="InterPro" id="IPR006674">
    <property type="entry name" value="HD_domain"/>
</dbReference>
<dbReference type="InterPro" id="IPR003607">
    <property type="entry name" value="HD/PDEase_dom"/>
</dbReference>
<reference evidence="2 3" key="1">
    <citation type="submission" date="2020-05" db="EMBL/GenBank/DDBJ databases">
        <title>Distinct polysaccharide utilization as determinants for interspecies competition between intestinal Prevotella spp.</title>
        <authorList>
            <person name="Galvez E.J.C."/>
            <person name="Iljazovic A."/>
            <person name="Strowig T."/>
        </authorList>
    </citation>
    <scope>NUCLEOTIDE SEQUENCE [LARGE SCALE GENOMIC DNA]</scope>
    <source>
        <strain evidence="2 3">PCHR</strain>
    </source>
</reference>
<dbReference type="EMBL" id="JABKKJ010000002">
    <property type="protein sequence ID" value="NPE24348.1"/>
    <property type="molecule type" value="Genomic_DNA"/>
</dbReference>